<dbReference type="KEGG" id="nay:HYG81_10210"/>
<accession>A0A7D6CM56</accession>
<evidence type="ECO:0000313" key="3">
    <source>
        <dbReference type="Proteomes" id="UP000510869"/>
    </source>
</evidence>
<evidence type="ECO:0000313" key="2">
    <source>
        <dbReference type="EMBL" id="QLK24498.1"/>
    </source>
</evidence>
<dbReference type="AlphaFoldDB" id="A0A7D6CM56"/>
<feature type="domain" description="HVO-0234-like beta-propeller" evidence="1">
    <location>
        <begin position="3"/>
        <end position="289"/>
    </location>
</feature>
<evidence type="ECO:0000259" key="1">
    <source>
        <dbReference type="Pfam" id="PF23366"/>
    </source>
</evidence>
<dbReference type="InterPro" id="IPR056505">
    <property type="entry name" value="Beta-prop_HVO_0234"/>
</dbReference>
<name>A0A7D6CM56_9EURY</name>
<proteinExistence type="predicted"/>
<dbReference type="RefSeq" id="WP_180839581.1">
    <property type="nucleotide sequence ID" value="NZ_CP059154.1"/>
</dbReference>
<gene>
    <name evidence="2" type="ORF">HYG81_10210</name>
</gene>
<dbReference type="GeneID" id="56143581"/>
<organism evidence="2 3">
    <name type="scientific">Natrinema zhouii</name>
    <dbReference type="NCBI Taxonomy" id="1710539"/>
    <lineage>
        <taxon>Archaea</taxon>
        <taxon>Methanobacteriati</taxon>
        <taxon>Methanobacteriota</taxon>
        <taxon>Stenosarchaea group</taxon>
        <taxon>Halobacteria</taxon>
        <taxon>Halobacteriales</taxon>
        <taxon>Natrialbaceae</taxon>
        <taxon>Natrinema</taxon>
    </lineage>
</organism>
<reference evidence="2 3" key="1">
    <citation type="submission" date="2020-07" db="EMBL/GenBank/DDBJ databases">
        <title>Natrinema (YPL30) sp. nov. and Haloterrigena xxxxxx (YPL8) sp. nov., isolated from a salt mine.</title>
        <authorList>
            <person name="Cui H."/>
        </authorList>
    </citation>
    <scope>NUCLEOTIDE SEQUENCE [LARGE SCALE GENOMIC DNA]</scope>
    <source>
        <strain evidence="2 3">YPL13</strain>
    </source>
</reference>
<dbReference type="EMBL" id="CP059154">
    <property type="protein sequence ID" value="QLK24498.1"/>
    <property type="molecule type" value="Genomic_DNA"/>
</dbReference>
<dbReference type="Pfam" id="PF23366">
    <property type="entry name" value="Beta-prop_HVO_0234"/>
    <property type="match status" value="1"/>
</dbReference>
<dbReference type="OrthoDB" id="213812at2157"/>
<dbReference type="Proteomes" id="UP000510869">
    <property type="component" value="Chromosome"/>
</dbReference>
<protein>
    <recommendedName>
        <fullName evidence="1">HVO-0234-like beta-propeller domain-containing protein</fullName>
    </recommendedName>
</protein>
<keyword evidence="3" id="KW-1185">Reference proteome</keyword>
<sequence length="293" mass="30738">MDSIEEKRVYGDRDGAITAYVASAMGIVRVRVAGDTVGEFGLCERCSAHDIAAGRDAVAIATDEDVRVLALEDEAGTDRDDDAPVASEEAAFVETGFGPAVAVGYDEDGDLLAADSDGRVACRAAGSNEWTTLADETVAAVRAIDGGLVGTEDGVYRVQDGELDHAGLTDVRDVSASGAPLAATADGLYKLGNGWMAVLEGAFETVDADPRSEPGRLVRANAVTDESIYEYAADDDAWREFDRSNEPVVGFGYAGTTYAVTEHGTFLAASGGTWRTRTLGVRDVTGIAVPRRE</sequence>